<evidence type="ECO:0000256" key="2">
    <source>
        <dbReference type="ARBA" id="ARBA00022723"/>
    </source>
</evidence>
<proteinExistence type="predicted"/>
<dbReference type="PROSITE" id="PS51007">
    <property type="entry name" value="CYTC"/>
    <property type="match status" value="1"/>
</dbReference>
<organism evidence="6 7">
    <name type="scientific">Bradyrhizobium erythrophlei</name>
    <dbReference type="NCBI Taxonomy" id="1437360"/>
    <lineage>
        <taxon>Bacteria</taxon>
        <taxon>Pseudomonadati</taxon>
        <taxon>Pseudomonadota</taxon>
        <taxon>Alphaproteobacteria</taxon>
        <taxon>Hyphomicrobiales</taxon>
        <taxon>Nitrobacteraceae</taxon>
        <taxon>Bradyrhizobium</taxon>
    </lineage>
</organism>
<dbReference type="AlphaFoldDB" id="A0A1M5GVR2"/>
<reference evidence="6 7" key="1">
    <citation type="submission" date="2016-11" db="EMBL/GenBank/DDBJ databases">
        <authorList>
            <person name="Jaros S."/>
            <person name="Januszkiewicz K."/>
            <person name="Wedrychowicz H."/>
        </authorList>
    </citation>
    <scope>NUCLEOTIDE SEQUENCE [LARGE SCALE GENOMIC DNA]</scope>
    <source>
        <strain evidence="6 7">GAS242</strain>
    </source>
</reference>
<feature type="domain" description="Cytochrome c" evidence="5">
    <location>
        <begin position="69"/>
        <end position="157"/>
    </location>
</feature>
<dbReference type="GO" id="GO:0009055">
    <property type="term" value="F:electron transfer activity"/>
    <property type="evidence" value="ECO:0007669"/>
    <property type="project" value="InterPro"/>
</dbReference>
<evidence type="ECO:0000313" key="7">
    <source>
        <dbReference type="Proteomes" id="UP000190675"/>
    </source>
</evidence>
<dbReference type="InterPro" id="IPR009056">
    <property type="entry name" value="Cyt_c-like_dom"/>
</dbReference>
<dbReference type="Pfam" id="PF13442">
    <property type="entry name" value="Cytochrome_CBB3"/>
    <property type="match status" value="1"/>
</dbReference>
<dbReference type="GO" id="GO:0046872">
    <property type="term" value="F:metal ion binding"/>
    <property type="evidence" value="ECO:0007669"/>
    <property type="project" value="UniProtKB-KW"/>
</dbReference>
<evidence type="ECO:0000256" key="4">
    <source>
        <dbReference type="PROSITE-ProRule" id="PRU00433"/>
    </source>
</evidence>
<dbReference type="GO" id="GO:0020037">
    <property type="term" value="F:heme binding"/>
    <property type="evidence" value="ECO:0007669"/>
    <property type="project" value="InterPro"/>
</dbReference>
<dbReference type="InterPro" id="IPR036909">
    <property type="entry name" value="Cyt_c-like_dom_sf"/>
</dbReference>
<dbReference type="Gene3D" id="1.10.760.10">
    <property type="entry name" value="Cytochrome c-like domain"/>
    <property type="match status" value="1"/>
</dbReference>
<dbReference type="EMBL" id="LT670818">
    <property type="protein sequence ID" value="SHG07777.1"/>
    <property type="molecule type" value="Genomic_DNA"/>
</dbReference>
<keyword evidence="1 4" id="KW-0349">Heme</keyword>
<evidence type="ECO:0000256" key="3">
    <source>
        <dbReference type="ARBA" id="ARBA00023004"/>
    </source>
</evidence>
<dbReference type="RefSeq" id="WP_079564376.1">
    <property type="nucleotide sequence ID" value="NZ_LT670818.1"/>
</dbReference>
<dbReference type="SUPFAM" id="SSF46626">
    <property type="entry name" value="Cytochrome c"/>
    <property type="match status" value="1"/>
</dbReference>
<name>A0A1M5GVR2_9BRAD</name>
<evidence type="ECO:0000313" key="6">
    <source>
        <dbReference type="EMBL" id="SHG07777.1"/>
    </source>
</evidence>
<accession>A0A1M5GVR2</accession>
<evidence type="ECO:0000259" key="5">
    <source>
        <dbReference type="PROSITE" id="PS51007"/>
    </source>
</evidence>
<dbReference type="OrthoDB" id="9773456at2"/>
<dbReference type="Proteomes" id="UP000190675">
    <property type="component" value="Chromosome I"/>
</dbReference>
<protein>
    <submittedName>
        <fullName evidence="6">Cytochrome C oxidase, cbb3-type, subunit III</fullName>
    </submittedName>
</protein>
<keyword evidence="3 4" id="KW-0408">Iron</keyword>
<keyword evidence="2 4" id="KW-0479">Metal-binding</keyword>
<sequence length="174" mass="18319">MRFLAVIGALAILVGIGATLFFFGGFYSVAGTAEDPAIVTWALTRVRTASINRNASDQPPASINISDAATVQAGAKAFAARGCANCHGAPGVNWAKFSEGLHPDPPDLKDVVGELSPAQMFWVVKNGINMTGMPSFAQAGVKDDEIWSIVAFLKKLPVSEADYKAWTVQPAASH</sequence>
<gene>
    <name evidence="6" type="ORF">SAMN05444169_0408</name>
</gene>
<evidence type="ECO:0000256" key="1">
    <source>
        <dbReference type="ARBA" id="ARBA00022617"/>
    </source>
</evidence>